<dbReference type="OrthoDB" id="74261at2"/>
<organism evidence="2 3">
    <name type="scientific">Deinococcus radiodurans (strain ATCC 13939 / DSM 20539 / JCM 16871 / CCUG 27074 / LMG 4051 / NBRC 15346 / NCIMB 9279 / VKM B-1422 / R1)</name>
    <dbReference type="NCBI Taxonomy" id="243230"/>
    <lineage>
        <taxon>Bacteria</taxon>
        <taxon>Thermotogati</taxon>
        <taxon>Deinococcota</taxon>
        <taxon>Deinococci</taxon>
        <taxon>Deinococcales</taxon>
        <taxon>Deinococcaceae</taxon>
        <taxon>Deinococcus</taxon>
    </lineage>
</organism>
<name>Q9RS18_DEIRA</name>
<evidence type="ECO:0000256" key="1">
    <source>
        <dbReference type="SAM" id="MobiDB-lite"/>
    </source>
</evidence>
<dbReference type="AlphaFoldDB" id="Q9RS18"/>
<keyword evidence="3" id="KW-1185">Reference proteome</keyword>
<evidence type="ECO:0000313" key="3">
    <source>
        <dbReference type="Proteomes" id="UP000002524"/>
    </source>
</evidence>
<protein>
    <submittedName>
        <fullName evidence="2">Uncharacterized protein</fullName>
    </submittedName>
</protein>
<evidence type="ECO:0000313" key="2">
    <source>
        <dbReference type="EMBL" id="AAF11856.1"/>
    </source>
</evidence>
<sequence length="218" mass="23044">MALRMFLEGGASKGVRMFSSSRSSVTATALAALVAFSGSLAIKVGPGSPLSPHTIPSQAAPQPMPKMTTPSQPKWDNPTFELLVTVSALRDAARLSSFDVAQPTDLSRELVRLRSLPALTPAAAQASLAVLHAALGPSGERQLAAARAQLERRAALQLASSRLARDEGLPDRVFYRLAFQVPGGQTTVQAVLGGQDFNPFRQGLPASVLKLLEDKLVH</sequence>
<dbReference type="PaxDb" id="243230-DR_2309"/>
<dbReference type="Proteomes" id="UP000002524">
    <property type="component" value="Chromosome 1"/>
</dbReference>
<feature type="region of interest" description="Disordered" evidence="1">
    <location>
        <begin position="50"/>
        <end position="75"/>
    </location>
</feature>
<dbReference type="EnsemblBacteria" id="AAF11856">
    <property type="protein sequence ID" value="AAF11856"/>
    <property type="gene ID" value="DR_2309"/>
</dbReference>
<proteinExistence type="predicted"/>
<dbReference type="PIR" id="G75290">
    <property type="entry name" value="G75290"/>
</dbReference>
<dbReference type="HOGENOM" id="CLU_1265225_0_0_0"/>
<accession>Q9RS18</accession>
<dbReference type="KEGG" id="dra:DR_2309"/>
<dbReference type="EMBL" id="AE000513">
    <property type="protein sequence ID" value="AAF11856.1"/>
    <property type="molecule type" value="Genomic_DNA"/>
</dbReference>
<gene>
    <name evidence="2" type="ordered locus">DR_2309</name>
</gene>
<dbReference type="InParanoid" id="Q9RS18"/>
<dbReference type="STRING" id="243230.DR_2309"/>
<dbReference type="PATRIC" id="fig|243230.17.peg.2538"/>
<reference evidence="2 3" key="1">
    <citation type="journal article" date="1999" name="Science">
        <title>Genome sequence of the radioresistant bacterium Deinococcus radiodurans R1.</title>
        <authorList>
            <person name="White O."/>
            <person name="Eisen J.A."/>
            <person name="Heidelberg J.F."/>
            <person name="Hickey E.K."/>
            <person name="Peterson J.D."/>
            <person name="Dodson R.J."/>
            <person name="Haft D.H."/>
            <person name="Gwinn M.L."/>
            <person name="Nelson W.C."/>
            <person name="Richardson D.L."/>
            <person name="Moffat K.S."/>
            <person name="Qin H."/>
            <person name="Jiang L."/>
            <person name="Pamphile W."/>
            <person name="Crosby M."/>
            <person name="Shen M."/>
            <person name="Vamathevan J.J."/>
            <person name="Lam P."/>
            <person name="McDonald L."/>
            <person name="Utterback T."/>
            <person name="Zalewski C."/>
            <person name="Makarova K.S."/>
            <person name="Aravind L."/>
            <person name="Daly M.J."/>
            <person name="Minton K.W."/>
            <person name="Fleischmann R.D."/>
            <person name="Ketchum K.A."/>
            <person name="Nelson K.E."/>
            <person name="Salzberg S."/>
            <person name="Smith H.O."/>
            <person name="Venter J.C."/>
            <person name="Fraser C.M."/>
        </authorList>
    </citation>
    <scope>NUCLEOTIDE SEQUENCE [LARGE SCALE GENOMIC DNA]</scope>
    <source>
        <strain evidence="3">ATCC 13939 / DSM 20539 / JCM 16871 / LMG 4051 / NBRC 15346 / NCIMB 9279 / R1 / VKM B-1422</strain>
    </source>
</reference>